<dbReference type="Pfam" id="PF00665">
    <property type="entry name" value="rve"/>
    <property type="match status" value="1"/>
</dbReference>
<dbReference type="PANTHER" id="PTHR10948">
    <property type="entry name" value="TRANSPOSASE"/>
    <property type="match status" value="1"/>
</dbReference>
<reference evidence="3 4" key="1">
    <citation type="submission" date="2021-05" db="EMBL/GenBank/DDBJ databases">
        <title>Draft genomes of bacteria isolated from model marine particles.</title>
        <authorList>
            <person name="Datta M.S."/>
            <person name="Schwartzman J.A."/>
            <person name="Enke T.N."/>
            <person name="Saavedra J."/>
            <person name="Cermak N."/>
            <person name="Cordero O.X."/>
        </authorList>
    </citation>
    <scope>NUCLEOTIDE SEQUENCE [LARGE SCALE GENOMIC DNA]</scope>
    <source>
        <strain evidence="3 4">D2M19</strain>
    </source>
</reference>
<dbReference type="PROSITE" id="PS50994">
    <property type="entry name" value="INTEGRASE"/>
    <property type="match status" value="1"/>
</dbReference>
<dbReference type="Pfam" id="PF13936">
    <property type="entry name" value="HTH_38"/>
    <property type="match status" value="1"/>
</dbReference>
<dbReference type="InterPro" id="IPR025246">
    <property type="entry name" value="IS30-like_HTH"/>
</dbReference>
<dbReference type="Proteomes" id="UP000753376">
    <property type="component" value="Unassembled WGS sequence"/>
</dbReference>
<dbReference type="PANTHER" id="PTHR10948:SF23">
    <property type="entry name" value="TRANSPOSASE INSI FOR INSERTION SEQUENCE ELEMENT IS30A-RELATED"/>
    <property type="match status" value="1"/>
</dbReference>
<keyword evidence="1" id="KW-0233">DNA recombination</keyword>
<comment type="caution">
    <text evidence="3">The sequence shown here is derived from an EMBL/GenBank/DDBJ whole genome shotgun (WGS) entry which is preliminary data.</text>
</comment>
<dbReference type="RefSeq" id="WP_216008149.1">
    <property type="nucleotide sequence ID" value="NZ_JAHKPV010000017.1"/>
</dbReference>
<dbReference type="EMBL" id="JAHKPV010000017">
    <property type="protein sequence ID" value="MBU2874163.1"/>
    <property type="molecule type" value="Genomic_DNA"/>
</dbReference>
<dbReference type="InterPro" id="IPR051917">
    <property type="entry name" value="Transposase-Integrase"/>
</dbReference>
<keyword evidence="4" id="KW-1185">Reference proteome</keyword>
<proteinExistence type="predicted"/>
<dbReference type="InterPro" id="IPR001584">
    <property type="entry name" value="Integrase_cat-core"/>
</dbReference>
<evidence type="ECO:0000313" key="4">
    <source>
        <dbReference type="Proteomes" id="UP000753376"/>
    </source>
</evidence>
<gene>
    <name evidence="3" type="ORF">KO508_09110</name>
</gene>
<feature type="domain" description="Integrase catalytic" evidence="2">
    <location>
        <begin position="175"/>
        <end position="328"/>
    </location>
</feature>
<dbReference type="InterPro" id="IPR053392">
    <property type="entry name" value="Transposase_IS30-like"/>
</dbReference>
<name>A0ABS6AAB1_9GAMM</name>
<sequence>MEKHYHHLSATDRVTLMFLKRQGHSLRAIARELNRSPSTLTRELRRRTVKGQPYDAEAAVLAARSARLRCRPRRKLVEGTDLHGVVVDMLRNKWSPQQISGTLKAMFPNHPEFQVSHETVYKTIYAQPHGELRKELITCLRQGHTKRRPRAGGVDRRQQIPDLVSIHLRPPEVEERLLPGHWEGDLIKGAFNRSAVGTLVERVSGLVFLAKMDGATATAAVQGFSAALNRVPLEMRQTFTYDQGRELVRHAEITQKTGTAIYFADPHSPWQRAINENTNGLLRQYMPKGTDLSVFSQEELDAFAFQLNTRPRKRLGFKAPLEVFMDLVKRTQDAPSGIH</sequence>
<organism evidence="3 4">
    <name type="scientific">Marinobacter salexigens</name>
    <dbReference type="NCBI Taxonomy" id="1925763"/>
    <lineage>
        <taxon>Bacteria</taxon>
        <taxon>Pseudomonadati</taxon>
        <taxon>Pseudomonadota</taxon>
        <taxon>Gammaproteobacteria</taxon>
        <taxon>Pseudomonadales</taxon>
        <taxon>Marinobacteraceae</taxon>
        <taxon>Marinobacter</taxon>
    </lineage>
</organism>
<protein>
    <submittedName>
        <fullName evidence="3">IS30 family transposase</fullName>
    </submittedName>
</protein>
<accession>A0ABS6AAB1</accession>
<evidence type="ECO:0000313" key="3">
    <source>
        <dbReference type="EMBL" id="MBU2874163.1"/>
    </source>
</evidence>
<evidence type="ECO:0000256" key="1">
    <source>
        <dbReference type="ARBA" id="ARBA00023172"/>
    </source>
</evidence>
<evidence type="ECO:0000259" key="2">
    <source>
        <dbReference type="PROSITE" id="PS50994"/>
    </source>
</evidence>
<dbReference type="NCBIfam" id="NF033563">
    <property type="entry name" value="transpos_IS30"/>
    <property type="match status" value="1"/>
</dbReference>